<evidence type="ECO:0000256" key="3">
    <source>
        <dbReference type="ARBA" id="ARBA00023163"/>
    </source>
</evidence>
<keyword evidence="2" id="KW-0238">DNA-binding</keyword>
<gene>
    <name evidence="6" type="ORF">BJ988_002587</name>
</gene>
<evidence type="ECO:0000256" key="1">
    <source>
        <dbReference type="ARBA" id="ARBA00023015"/>
    </source>
</evidence>
<dbReference type="SUPFAM" id="SSF47413">
    <property type="entry name" value="lambda repressor-like DNA-binding domains"/>
    <property type="match status" value="1"/>
</dbReference>
<evidence type="ECO:0000256" key="2">
    <source>
        <dbReference type="ARBA" id="ARBA00023125"/>
    </source>
</evidence>
<comment type="caution">
    <text evidence="6">The sequence shown here is derived from an EMBL/GenBank/DDBJ whole genome shotgun (WGS) entry which is preliminary data.</text>
</comment>
<dbReference type="Gene3D" id="3.40.50.2300">
    <property type="match status" value="2"/>
</dbReference>
<dbReference type="InterPro" id="IPR000843">
    <property type="entry name" value="HTH_LacI"/>
</dbReference>
<dbReference type="Proteomes" id="UP000564496">
    <property type="component" value="Unassembled WGS sequence"/>
</dbReference>
<dbReference type="InterPro" id="IPR046335">
    <property type="entry name" value="LacI/GalR-like_sensor"/>
</dbReference>
<feature type="domain" description="HTH lacI-type" evidence="5">
    <location>
        <begin position="15"/>
        <end position="69"/>
    </location>
</feature>
<keyword evidence="3" id="KW-0804">Transcription</keyword>
<dbReference type="GO" id="GO:0000976">
    <property type="term" value="F:transcription cis-regulatory region binding"/>
    <property type="evidence" value="ECO:0007669"/>
    <property type="project" value="TreeGrafter"/>
</dbReference>
<accession>A0A7Z0DLS5</accession>
<keyword evidence="7" id="KW-1185">Reference proteome</keyword>
<dbReference type="PROSITE" id="PS00356">
    <property type="entry name" value="HTH_LACI_1"/>
    <property type="match status" value="1"/>
</dbReference>
<protein>
    <submittedName>
        <fullName evidence="6">LacI family transcriptional regulator</fullName>
    </submittedName>
</protein>
<dbReference type="PANTHER" id="PTHR30146">
    <property type="entry name" value="LACI-RELATED TRANSCRIPTIONAL REPRESSOR"/>
    <property type="match status" value="1"/>
</dbReference>
<proteinExistence type="predicted"/>
<dbReference type="CDD" id="cd01392">
    <property type="entry name" value="HTH_LacI"/>
    <property type="match status" value="1"/>
</dbReference>
<dbReference type="PRINTS" id="PR00036">
    <property type="entry name" value="HTHLACI"/>
</dbReference>
<dbReference type="Pfam" id="PF13377">
    <property type="entry name" value="Peripla_BP_3"/>
    <property type="match status" value="1"/>
</dbReference>
<dbReference type="InterPro" id="IPR028082">
    <property type="entry name" value="Peripla_BP_I"/>
</dbReference>
<evidence type="ECO:0000256" key="4">
    <source>
        <dbReference type="SAM" id="MobiDB-lite"/>
    </source>
</evidence>
<keyword evidence="1" id="KW-0805">Transcription regulation</keyword>
<dbReference type="RefSeq" id="WP_179658364.1">
    <property type="nucleotide sequence ID" value="NZ_JACBZR010000001.1"/>
</dbReference>
<dbReference type="AlphaFoldDB" id="A0A7Z0DLS5"/>
<evidence type="ECO:0000313" key="7">
    <source>
        <dbReference type="Proteomes" id="UP000564496"/>
    </source>
</evidence>
<dbReference type="PROSITE" id="PS50932">
    <property type="entry name" value="HTH_LACI_2"/>
    <property type="match status" value="1"/>
</dbReference>
<name>A0A7Z0DLS5_9ACTN</name>
<reference evidence="6 7" key="1">
    <citation type="submission" date="2020-07" db="EMBL/GenBank/DDBJ databases">
        <title>Sequencing the genomes of 1000 actinobacteria strains.</title>
        <authorList>
            <person name="Klenk H.-P."/>
        </authorList>
    </citation>
    <scope>NUCLEOTIDE SEQUENCE [LARGE SCALE GENOMIC DNA]</scope>
    <source>
        <strain evidence="6 7">DSM 26487</strain>
    </source>
</reference>
<dbReference type="SUPFAM" id="SSF53822">
    <property type="entry name" value="Periplasmic binding protein-like I"/>
    <property type="match status" value="1"/>
</dbReference>
<evidence type="ECO:0000259" key="5">
    <source>
        <dbReference type="PROSITE" id="PS50932"/>
    </source>
</evidence>
<evidence type="ECO:0000313" key="6">
    <source>
        <dbReference type="EMBL" id="NYI77939.1"/>
    </source>
</evidence>
<organism evidence="6 7">
    <name type="scientific">Nocardioides panzhihuensis</name>
    <dbReference type="NCBI Taxonomy" id="860243"/>
    <lineage>
        <taxon>Bacteria</taxon>
        <taxon>Bacillati</taxon>
        <taxon>Actinomycetota</taxon>
        <taxon>Actinomycetes</taxon>
        <taxon>Propionibacteriales</taxon>
        <taxon>Nocardioidaceae</taxon>
        <taxon>Nocardioides</taxon>
    </lineage>
</organism>
<dbReference type="CDD" id="cd06267">
    <property type="entry name" value="PBP1_LacI_sugar_binding-like"/>
    <property type="match status" value="1"/>
</dbReference>
<dbReference type="Pfam" id="PF00356">
    <property type="entry name" value="LacI"/>
    <property type="match status" value="1"/>
</dbReference>
<dbReference type="PANTHER" id="PTHR30146:SF109">
    <property type="entry name" value="HTH-TYPE TRANSCRIPTIONAL REGULATOR GALS"/>
    <property type="match status" value="1"/>
</dbReference>
<dbReference type="EMBL" id="JACBZR010000001">
    <property type="protein sequence ID" value="NYI77939.1"/>
    <property type="molecule type" value="Genomic_DNA"/>
</dbReference>
<dbReference type="SMART" id="SM00354">
    <property type="entry name" value="HTH_LACI"/>
    <property type="match status" value="1"/>
</dbReference>
<dbReference type="GO" id="GO:0003700">
    <property type="term" value="F:DNA-binding transcription factor activity"/>
    <property type="evidence" value="ECO:0007669"/>
    <property type="project" value="TreeGrafter"/>
</dbReference>
<feature type="region of interest" description="Disordered" evidence="4">
    <location>
        <begin position="322"/>
        <end position="348"/>
    </location>
</feature>
<sequence>MASPPSDQTRQQRRPTMKDVAAAAGVSLKTVSRVVNGESNVNDDLRAAVLESITRLGFRRNASARDLRQGRSGTVGLLLEDVADPFYSILSRAVEDVAREHGTMVFAGSSAEDADRERELALAFCERRVDGLIIVPAGSSHSYLLPEIRAGIPAVFVDRPPGDIEADMILTDNRGGSRRGVEHLLSHGHRRIGFIGDAPEIYTAGERLRGYREALESAGIPFSDTLVAQATPTPASTAEALDRLLAGQTPATALFCGNSRTTVSVLRELARRSTRLALVGFDDVELGDLLQPGLTVVAQDPGAMGAAAARLLFQRIAGDAAGPAAGPPQTVTIGTRLIPRGSGELMDP</sequence>
<dbReference type="InterPro" id="IPR010982">
    <property type="entry name" value="Lambda_DNA-bd_dom_sf"/>
</dbReference>
<dbReference type="Gene3D" id="1.10.260.40">
    <property type="entry name" value="lambda repressor-like DNA-binding domains"/>
    <property type="match status" value="1"/>
</dbReference>